<dbReference type="Pfam" id="PF08442">
    <property type="entry name" value="ATP-grasp_2"/>
    <property type="match status" value="1"/>
</dbReference>
<dbReference type="InterPro" id="IPR013650">
    <property type="entry name" value="ATP-grasp_succ-CoA_synth-type"/>
</dbReference>
<proteinExistence type="predicted"/>
<accession>X1S189</accession>
<evidence type="ECO:0000313" key="2">
    <source>
        <dbReference type="EMBL" id="GAI86648.1"/>
    </source>
</evidence>
<name>X1S189_9ZZZZ</name>
<feature type="non-terminal residue" evidence="2">
    <location>
        <position position="1"/>
    </location>
</feature>
<dbReference type="SUPFAM" id="SSF56059">
    <property type="entry name" value="Glutathione synthetase ATP-binding domain-like"/>
    <property type="match status" value="1"/>
</dbReference>
<dbReference type="InterPro" id="IPR013815">
    <property type="entry name" value="ATP_grasp_subdomain_1"/>
</dbReference>
<dbReference type="EMBL" id="BARW01007318">
    <property type="protein sequence ID" value="GAI86648.1"/>
    <property type="molecule type" value="Genomic_DNA"/>
</dbReference>
<protein>
    <recommendedName>
        <fullName evidence="1">ATP-grasp fold succinyl-CoA synthetase-type domain-containing protein</fullName>
    </recommendedName>
</protein>
<gene>
    <name evidence="2" type="ORF">S12H4_15265</name>
</gene>
<feature type="domain" description="ATP-grasp fold succinyl-CoA synthetase-type" evidence="1">
    <location>
        <begin position="2"/>
        <end position="76"/>
    </location>
</feature>
<dbReference type="Gene3D" id="3.30.1490.20">
    <property type="entry name" value="ATP-grasp fold, A domain"/>
    <property type="match status" value="1"/>
</dbReference>
<evidence type="ECO:0000259" key="1">
    <source>
        <dbReference type="Pfam" id="PF08442"/>
    </source>
</evidence>
<dbReference type="AlphaFoldDB" id="X1S189"/>
<comment type="caution">
    <text evidence="2">The sequence shown here is derived from an EMBL/GenBank/DDBJ whole genome shotgun (WGS) entry which is preliminary data.</text>
</comment>
<sequence>SKPEEAQAAAKEIGRPVVLKSQILVSSRGKAGGIIFVSDAAEVKGVASNLISSTIKGCNVGRLLVEEKLDIATQFYSRPQG</sequence>
<dbReference type="GO" id="GO:0005524">
    <property type="term" value="F:ATP binding"/>
    <property type="evidence" value="ECO:0007669"/>
    <property type="project" value="InterPro"/>
</dbReference>
<organism evidence="2">
    <name type="scientific">marine sediment metagenome</name>
    <dbReference type="NCBI Taxonomy" id="412755"/>
    <lineage>
        <taxon>unclassified sequences</taxon>
        <taxon>metagenomes</taxon>
        <taxon>ecological metagenomes</taxon>
    </lineage>
</organism>
<reference evidence="2" key="1">
    <citation type="journal article" date="2014" name="Front. Microbiol.">
        <title>High frequency of phylogenetically diverse reductive dehalogenase-homologous genes in deep subseafloor sedimentary metagenomes.</title>
        <authorList>
            <person name="Kawai M."/>
            <person name="Futagami T."/>
            <person name="Toyoda A."/>
            <person name="Takaki Y."/>
            <person name="Nishi S."/>
            <person name="Hori S."/>
            <person name="Arai W."/>
            <person name="Tsubouchi T."/>
            <person name="Morono Y."/>
            <person name="Uchiyama I."/>
            <person name="Ito T."/>
            <person name="Fujiyama A."/>
            <person name="Inagaki F."/>
            <person name="Takami H."/>
        </authorList>
    </citation>
    <scope>NUCLEOTIDE SEQUENCE</scope>
    <source>
        <strain evidence="2">Expedition CK06-06</strain>
    </source>
</reference>